<protein>
    <submittedName>
        <fullName evidence="2">Uncharacterized protein</fullName>
    </submittedName>
</protein>
<dbReference type="Proteomes" id="UP000322234">
    <property type="component" value="Unassembled WGS sequence"/>
</dbReference>
<proteinExistence type="predicted"/>
<dbReference type="EMBL" id="VBQZ03000177">
    <property type="protein sequence ID" value="MXQ96958.1"/>
    <property type="molecule type" value="Genomic_DNA"/>
</dbReference>
<organism evidence="2 3">
    <name type="scientific">Bos mutus</name>
    <name type="common">wild yak</name>
    <dbReference type="NCBI Taxonomy" id="72004"/>
    <lineage>
        <taxon>Eukaryota</taxon>
        <taxon>Metazoa</taxon>
        <taxon>Chordata</taxon>
        <taxon>Craniata</taxon>
        <taxon>Vertebrata</taxon>
        <taxon>Euteleostomi</taxon>
        <taxon>Mammalia</taxon>
        <taxon>Eutheria</taxon>
        <taxon>Laurasiatheria</taxon>
        <taxon>Artiodactyla</taxon>
        <taxon>Ruminantia</taxon>
        <taxon>Pecora</taxon>
        <taxon>Bovidae</taxon>
        <taxon>Bovinae</taxon>
        <taxon>Bos</taxon>
    </lineage>
</organism>
<name>A0A6B0S392_9CETA</name>
<feature type="compositionally biased region" description="Pro residues" evidence="1">
    <location>
        <begin position="353"/>
        <end position="363"/>
    </location>
</feature>
<gene>
    <name evidence="2" type="ORF">E5288_WYG017869</name>
</gene>
<feature type="region of interest" description="Disordered" evidence="1">
    <location>
        <begin position="136"/>
        <end position="160"/>
    </location>
</feature>
<comment type="caution">
    <text evidence="2">The sequence shown here is derived from an EMBL/GenBank/DDBJ whole genome shotgun (WGS) entry which is preliminary data.</text>
</comment>
<feature type="compositionally biased region" description="Polar residues" evidence="1">
    <location>
        <begin position="141"/>
        <end position="154"/>
    </location>
</feature>
<dbReference type="AlphaFoldDB" id="A0A6B0S392"/>
<sequence length="377" mass="40077">MQDGGPAAAGATFRGNQASLPLNPPPHPAGESAGPSLSAAPTPPSGPATRTRRHPTVVRLRGRDWIDNPTLQKMGRPAAPGNGWSPPGKRGQTHTLLAQKAPGVVTVIQDCSFLLGRGKVDLSVKPLTVLKHERALRKQSAAVTKPSQPENTPNERGLTDSAARPRVFCARGQAHHRVACCAPHPTDKTTMRPVSPVPRGTATCGNHSVRTSGTAAIRNRLLTTALRGRLQTLSPALRRLQTLTAALRGHLQTLTTALRRLQTLTSPLRRLQTLTTALRCLQTLTSALRRLQTLTTALRRLQTLTTALRGASSDPDCCPEGAAPDPDHHPEASPDPDHSPEASPDPDLCPEASPDPDPCPEASPDPDRCPEEGVSRP</sequence>
<feature type="region of interest" description="Disordered" evidence="1">
    <location>
        <begin position="1"/>
        <end position="92"/>
    </location>
</feature>
<feature type="compositionally biased region" description="Basic and acidic residues" evidence="1">
    <location>
        <begin position="325"/>
        <end position="340"/>
    </location>
</feature>
<evidence type="ECO:0000313" key="2">
    <source>
        <dbReference type="EMBL" id="MXQ96958.1"/>
    </source>
</evidence>
<evidence type="ECO:0000313" key="3">
    <source>
        <dbReference type="Proteomes" id="UP000322234"/>
    </source>
</evidence>
<accession>A0A6B0S392</accession>
<feature type="compositionally biased region" description="Basic and acidic residues" evidence="1">
    <location>
        <begin position="365"/>
        <end position="377"/>
    </location>
</feature>
<keyword evidence="3" id="KW-1185">Reference proteome</keyword>
<evidence type="ECO:0000256" key="1">
    <source>
        <dbReference type="SAM" id="MobiDB-lite"/>
    </source>
</evidence>
<reference evidence="2" key="1">
    <citation type="submission" date="2019-10" db="EMBL/GenBank/DDBJ databases">
        <title>The sequence and de novo assembly of the wild yak genome.</title>
        <authorList>
            <person name="Liu Y."/>
        </authorList>
    </citation>
    <scope>NUCLEOTIDE SEQUENCE [LARGE SCALE GENOMIC DNA]</scope>
    <source>
        <strain evidence="2">WY2019</strain>
    </source>
</reference>
<feature type="region of interest" description="Disordered" evidence="1">
    <location>
        <begin position="308"/>
        <end position="377"/>
    </location>
</feature>